<sequence>MCAKSLDHLRPSVRIASQAIDVAVLSYNSYLVTTIFAVPIEKRVAGIPGLDVSSYQGNVNWGTVAADGAKWAYVKATEGTGYTHPHFSQQRVSPPALLLVTDKALSESDIKGGVRNHCLTLPAAGCLKVSSGTSQANYFVASGGGWFNNRKTLPGMLDIECTIFAFQRTSPARILPRPIGTPVDQWYFMLMYGFRWSTCTSESTSFSEKNPLFIARYAPSAGSVPPDWSRVTFPGAQDVFNGSEANLKKLATG</sequence>
<accession>A0A165FZ69</accession>
<keyword evidence="5" id="KW-1185">Reference proteome</keyword>
<proteinExistence type="inferred from homology"/>
<evidence type="ECO:0000256" key="1">
    <source>
        <dbReference type="ARBA" id="ARBA00010646"/>
    </source>
</evidence>
<dbReference type="Pfam" id="PF01183">
    <property type="entry name" value="Glyco_hydro_25"/>
    <property type="match status" value="1"/>
</dbReference>
<gene>
    <name evidence="4" type="ORF">CALCODRAFT_555365</name>
</gene>
<evidence type="ECO:0000256" key="2">
    <source>
        <dbReference type="ARBA" id="ARBA00022801"/>
    </source>
</evidence>
<dbReference type="InterPro" id="IPR017853">
    <property type="entry name" value="GH"/>
</dbReference>
<dbReference type="SUPFAM" id="SSF51445">
    <property type="entry name" value="(Trans)glycosidases"/>
    <property type="match status" value="1"/>
</dbReference>
<dbReference type="GO" id="GO:0003796">
    <property type="term" value="F:lysozyme activity"/>
    <property type="evidence" value="ECO:0007669"/>
    <property type="project" value="InterPro"/>
</dbReference>
<dbReference type="InterPro" id="IPR002053">
    <property type="entry name" value="Glyco_hydro_25"/>
</dbReference>
<dbReference type="GO" id="GO:0016052">
    <property type="term" value="P:carbohydrate catabolic process"/>
    <property type="evidence" value="ECO:0007669"/>
    <property type="project" value="TreeGrafter"/>
</dbReference>
<dbReference type="InterPro" id="IPR018077">
    <property type="entry name" value="Glyco_hydro_fam25_subgr"/>
</dbReference>
<dbReference type="SMART" id="SM00641">
    <property type="entry name" value="Glyco_25"/>
    <property type="match status" value="1"/>
</dbReference>
<dbReference type="OrthoDB" id="6590422at2759"/>
<dbReference type="EMBL" id="KV423964">
    <property type="protein sequence ID" value="KZT57395.1"/>
    <property type="molecule type" value="Genomic_DNA"/>
</dbReference>
<dbReference type="InParanoid" id="A0A165FZ69"/>
<keyword evidence="3" id="KW-0326">Glycosidase</keyword>
<dbReference type="GO" id="GO:0009253">
    <property type="term" value="P:peptidoglycan catabolic process"/>
    <property type="evidence" value="ECO:0007669"/>
    <property type="project" value="InterPro"/>
</dbReference>
<name>A0A165FZ69_9BASI</name>
<keyword evidence="2 4" id="KW-0378">Hydrolase</keyword>
<dbReference type="Proteomes" id="UP000076842">
    <property type="component" value="Unassembled WGS sequence"/>
</dbReference>
<dbReference type="Gene3D" id="3.20.20.80">
    <property type="entry name" value="Glycosidases"/>
    <property type="match status" value="2"/>
</dbReference>
<dbReference type="PROSITE" id="PS51904">
    <property type="entry name" value="GLYCOSYL_HYDROL_F25_2"/>
    <property type="match status" value="1"/>
</dbReference>
<comment type="similarity">
    <text evidence="1">Belongs to the glycosyl hydrolase 25 family.</text>
</comment>
<evidence type="ECO:0000313" key="5">
    <source>
        <dbReference type="Proteomes" id="UP000076842"/>
    </source>
</evidence>
<organism evidence="4 5">
    <name type="scientific">Calocera cornea HHB12733</name>
    <dbReference type="NCBI Taxonomy" id="1353952"/>
    <lineage>
        <taxon>Eukaryota</taxon>
        <taxon>Fungi</taxon>
        <taxon>Dikarya</taxon>
        <taxon>Basidiomycota</taxon>
        <taxon>Agaricomycotina</taxon>
        <taxon>Dacrymycetes</taxon>
        <taxon>Dacrymycetales</taxon>
        <taxon>Dacrymycetaceae</taxon>
        <taxon>Calocera</taxon>
    </lineage>
</organism>
<reference evidence="4 5" key="1">
    <citation type="journal article" date="2016" name="Mol. Biol. Evol.">
        <title>Comparative Genomics of Early-Diverging Mushroom-Forming Fungi Provides Insights into the Origins of Lignocellulose Decay Capabilities.</title>
        <authorList>
            <person name="Nagy L.G."/>
            <person name="Riley R."/>
            <person name="Tritt A."/>
            <person name="Adam C."/>
            <person name="Daum C."/>
            <person name="Floudas D."/>
            <person name="Sun H."/>
            <person name="Yadav J.S."/>
            <person name="Pangilinan J."/>
            <person name="Larsson K.H."/>
            <person name="Matsuura K."/>
            <person name="Barry K."/>
            <person name="Labutti K."/>
            <person name="Kuo R."/>
            <person name="Ohm R.A."/>
            <person name="Bhattacharya S.S."/>
            <person name="Shirouzu T."/>
            <person name="Yoshinaga Y."/>
            <person name="Martin F.M."/>
            <person name="Grigoriev I.V."/>
            <person name="Hibbett D.S."/>
        </authorList>
    </citation>
    <scope>NUCLEOTIDE SEQUENCE [LARGE SCALE GENOMIC DNA]</scope>
    <source>
        <strain evidence="4 5">HHB12733</strain>
    </source>
</reference>
<protein>
    <submittedName>
        <fullName evidence="4">Glycoside hydrolase family 25 protein</fullName>
    </submittedName>
</protein>
<evidence type="ECO:0000256" key="3">
    <source>
        <dbReference type="ARBA" id="ARBA00023295"/>
    </source>
</evidence>
<evidence type="ECO:0000313" key="4">
    <source>
        <dbReference type="EMBL" id="KZT57395.1"/>
    </source>
</evidence>
<dbReference type="AlphaFoldDB" id="A0A165FZ69"/>
<dbReference type="PANTHER" id="PTHR34135:SF2">
    <property type="entry name" value="LYSOZYME"/>
    <property type="match status" value="1"/>
</dbReference>
<dbReference type="GO" id="GO:0016998">
    <property type="term" value="P:cell wall macromolecule catabolic process"/>
    <property type="evidence" value="ECO:0007669"/>
    <property type="project" value="InterPro"/>
</dbReference>
<dbReference type="PANTHER" id="PTHR34135">
    <property type="entry name" value="LYSOZYME"/>
    <property type="match status" value="1"/>
</dbReference>